<keyword evidence="3" id="KW-1185">Reference proteome</keyword>
<accession>A0A5N5T6W2</accession>
<dbReference type="AlphaFoldDB" id="A0A5N5T6W2"/>
<organism evidence="2 3">
    <name type="scientific">Armadillidium nasatum</name>
    <dbReference type="NCBI Taxonomy" id="96803"/>
    <lineage>
        <taxon>Eukaryota</taxon>
        <taxon>Metazoa</taxon>
        <taxon>Ecdysozoa</taxon>
        <taxon>Arthropoda</taxon>
        <taxon>Crustacea</taxon>
        <taxon>Multicrustacea</taxon>
        <taxon>Malacostraca</taxon>
        <taxon>Eumalacostraca</taxon>
        <taxon>Peracarida</taxon>
        <taxon>Isopoda</taxon>
        <taxon>Oniscidea</taxon>
        <taxon>Crinocheta</taxon>
        <taxon>Armadillidiidae</taxon>
        <taxon>Armadillidium</taxon>
    </lineage>
</organism>
<comment type="caution">
    <text evidence="2">The sequence shown here is derived from an EMBL/GenBank/DDBJ whole genome shotgun (WGS) entry which is preliminary data.</text>
</comment>
<proteinExistence type="predicted"/>
<sequence length="198" mass="22265">MLVYRDKKKKVKKVKKVEKPADEAAAPAPEAEPTPDPASEPEPAAPAKGDDWLSESTAEKTEEAAPEAQAEQAPHEEGAAEGIEGDVVAEAPPAPKKKPKFFIHWNRRKPKFYDYNFDYGTNYYSSVIGYLDNKNLGASEIIPRRKAFAERGIDSSVVRKSQPDLVTQNLMHNVRSSIRGYENFARDYAFDVDRKYFE</sequence>
<gene>
    <name evidence="2" type="primary">fln</name>
    <name evidence="2" type="ORF">Anas_08488</name>
</gene>
<dbReference type="OrthoDB" id="6344929at2759"/>
<feature type="compositionally biased region" description="Pro residues" evidence="1">
    <location>
        <begin position="30"/>
        <end position="44"/>
    </location>
</feature>
<name>A0A5N5T6W2_9CRUS</name>
<protein>
    <submittedName>
        <fullName evidence="2">Flightin</fullName>
    </submittedName>
</protein>
<feature type="region of interest" description="Disordered" evidence="1">
    <location>
        <begin position="1"/>
        <end position="79"/>
    </location>
</feature>
<dbReference type="Proteomes" id="UP000326759">
    <property type="component" value="Unassembled WGS sequence"/>
</dbReference>
<evidence type="ECO:0000313" key="3">
    <source>
        <dbReference type="Proteomes" id="UP000326759"/>
    </source>
</evidence>
<reference evidence="2 3" key="1">
    <citation type="journal article" date="2019" name="PLoS Biol.">
        <title>Sex chromosomes control vertical transmission of feminizing Wolbachia symbionts in an isopod.</title>
        <authorList>
            <person name="Becking T."/>
            <person name="Chebbi M.A."/>
            <person name="Giraud I."/>
            <person name="Moumen B."/>
            <person name="Laverre T."/>
            <person name="Caubet Y."/>
            <person name="Peccoud J."/>
            <person name="Gilbert C."/>
            <person name="Cordaux R."/>
        </authorList>
    </citation>
    <scope>NUCLEOTIDE SEQUENCE [LARGE SCALE GENOMIC DNA]</scope>
    <source>
        <strain evidence="2">ANa2</strain>
        <tissue evidence="2">Whole body excluding digestive tract and cuticle</tissue>
    </source>
</reference>
<dbReference type="EMBL" id="SEYY01007668">
    <property type="protein sequence ID" value="KAB7502393.1"/>
    <property type="molecule type" value="Genomic_DNA"/>
</dbReference>
<evidence type="ECO:0000313" key="2">
    <source>
        <dbReference type="EMBL" id="KAB7502393.1"/>
    </source>
</evidence>
<evidence type="ECO:0000256" key="1">
    <source>
        <dbReference type="SAM" id="MobiDB-lite"/>
    </source>
</evidence>
<feature type="compositionally biased region" description="Basic residues" evidence="1">
    <location>
        <begin position="1"/>
        <end position="16"/>
    </location>
</feature>